<dbReference type="InterPro" id="IPR009057">
    <property type="entry name" value="Homeodomain-like_sf"/>
</dbReference>
<evidence type="ECO:0000256" key="3">
    <source>
        <dbReference type="ARBA" id="ARBA00023163"/>
    </source>
</evidence>
<dbReference type="PANTHER" id="PTHR47506">
    <property type="entry name" value="TRANSCRIPTIONAL REGULATORY PROTEIN"/>
    <property type="match status" value="1"/>
</dbReference>
<accession>A0A1N7LFT4</accession>
<dbReference type="PANTHER" id="PTHR47506:SF3">
    <property type="entry name" value="HTH-TYPE TRANSCRIPTIONAL REGULATOR LMRA"/>
    <property type="match status" value="1"/>
</dbReference>
<dbReference type="SUPFAM" id="SSF48498">
    <property type="entry name" value="Tetracyclin repressor-like, C-terminal domain"/>
    <property type="match status" value="1"/>
</dbReference>
<dbReference type="Pfam" id="PF00440">
    <property type="entry name" value="TetR_N"/>
    <property type="match status" value="1"/>
</dbReference>
<keyword evidence="2 4" id="KW-0238">DNA-binding</keyword>
<dbReference type="PRINTS" id="PR00455">
    <property type="entry name" value="HTHTETR"/>
</dbReference>
<dbReference type="SUPFAM" id="SSF46689">
    <property type="entry name" value="Homeodomain-like"/>
    <property type="match status" value="1"/>
</dbReference>
<dbReference type="Pfam" id="PF16925">
    <property type="entry name" value="TetR_C_13"/>
    <property type="match status" value="1"/>
</dbReference>
<dbReference type="PROSITE" id="PS50977">
    <property type="entry name" value="HTH_TETR_2"/>
    <property type="match status" value="1"/>
</dbReference>
<dbReference type="STRING" id="80876.SAMN05421779_103302"/>
<dbReference type="Proteomes" id="UP000185678">
    <property type="component" value="Unassembled WGS sequence"/>
</dbReference>
<keyword evidence="3" id="KW-0804">Transcription</keyword>
<feature type="domain" description="HTH tetR-type" evidence="5">
    <location>
        <begin position="43"/>
        <end position="103"/>
    </location>
</feature>
<evidence type="ECO:0000313" key="6">
    <source>
        <dbReference type="EMBL" id="SIS72663.1"/>
    </source>
</evidence>
<protein>
    <submittedName>
        <fullName evidence="6">Transcriptional regulator, TetR family</fullName>
    </submittedName>
</protein>
<evidence type="ECO:0000256" key="4">
    <source>
        <dbReference type="PROSITE-ProRule" id="PRU00335"/>
    </source>
</evidence>
<organism evidence="6 7">
    <name type="scientific">Insolitispirillum peregrinum</name>
    <dbReference type="NCBI Taxonomy" id="80876"/>
    <lineage>
        <taxon>Bacteria</taxon>
        <taxon>Pseudomonadati</taxon>
        <taxon>Pseudomonadota</taxon>
        <taxon>Alphaproteobacteria</taxon>
        <taxon>Rhodospirillales</taxon>
        <taxon>Novispirillaceae</taxon>
        <taxon>Insolitispirillum</taxon>
    </lineage>
</organism>
<dbReference type="InterPro" id="IPR036271">
    <property type="entry name" value="Tet_transcr_reg_TetR-rel_C_sf"/>
</dbReference>
<name>A0A1N7LFT4_9PROT</name>
<reference evidence="6 7" key="1">
    <citation type="submission" date="2017-01" db="EMBL/GenBank/DDBJ databases">
        <authorList>
            <person name="Mah S.A."/>
            <person name="Swanson W.J."/>
            <person name="Moy G.W."/>
            <person name="Vacquier V.D."/>
        </authorList>
    </citation>
    <scope>NUCLEOTIDE SEQUENCE [LARGE SCALE GENOMIC DNA]</scope>
    <source>
        <strain evidence="6 7">DSM 11589</strain>
    </source>
</reference>
<evidence type="ECO:0000256" key="2">
    <source>
        <dbReference type="ARBA" id="ARBA00023125"/>
    </source>
</evidence>
<gene>
    <name evidence="6" type="ORF">SAMN05421779_103302</name>
</gene>
<dbReference type="InterPro" id="IPR001647">
    <property type="entry name" value="HTH_TetR"/>
</dbReference>
<dbReference type="OrthoDB" id="9811084at2"/>
<evidence type="ECO:0000256" key="1">
    <source>
        <dbReference type="ARBA" id="ARBA00023015"/>
    </source>
</evidence>
<dbReference type="GO" id="GO:0003677">
    <property type="term" value="F:DNA binding"/>
    <property type="evidence" value="ECO:0007669"/>
    <property type="project" value="UniProtKB-UniRule"/>
</dbReference>
<sequence>MPLLLCLSSLVDWLIYWGLAMIKRTPASVPDPIYAPPAVSAQSSARDRLLASAQRLLWELGYDAMSPRMVLEDSGVGQGSLYHHFKTKKDLAHAALEGITDSLIARADEILRASERPPLQRIRDWLSVPRDALKGCRVGRLVNEQAIHDAAIGDPVGRYFVAVQAALRDALEDARQTGELRPDVDAVAVAAMLVAAVQGGYVLARGSGDPVALQAALKGAWQLLEGLAGEKYQKQG</sequence>
<dbReference type="AlphaFoldDB" id="A0A1N7LFT4"/>
<dbReference type="InterPro" id="IPR011075">
    <property type="entry name" value="TetR_C"/>
</dbReference>
<evidence type="ECO:0000259" key="5">
    <source>
        <dbReference type="PROSITE" id="PS50977"/>
    </source>
</evidence>
<evidence type="ECO:0000313" key="7">
    <source>
        <dbReference type="Proteomes" id="UP000185678"/>
    </source>
</evidence>
<keyword evidence="1" id="KW-0805">Transcription regulation</keyword>
<keyword evidence="7" id="KW-1185">Reference proteome</keyword>
<proteinExistence type="predicted"/>
<feature type="DNA-binding region" description="H-T-H motif" evidence="4">
    <location>
        <begin position="66"/>
        <end position="85"/>
    </location>
</feature>
<dbReference type="Gene3D" id="1.10.357.10">
    <property type="entry name" value="Tetracycline Repressor, domain 2"/>
    <property type="match status" value="1"/>
</dbReference>
<dbReference type="EMBL" id="FTOA01000003">
    <property type="protein sequence ID" value="SIS72663.1"/>
    <property type="molecule type" value="Genomic_DNA"/>
</dbReference>